<name>Q7XIK3_ORYSJ</name>
<evidence type="ECO:0000313" key="2">
    <source>
        <dbReference type="EMBL" id="BAC79663.1"/>
    </source>
</evidence>
<evidence type="ECO:0000256" key="1">
    <source>
        <dbReference type="SAM" id="MobiDB-lite"/>
    </source>
</evidence>
<proteinExistence type="predicted"/>
<gene>
    <name evidence="2" type="primary">OJ1773_H01.108</name>
    <name evidence="3" type="synonym">OJ1112_E08.127</name>
</gene>
<reference evidence="4" key="3">
    <citation type="journal article" date="2005" name="Nature">
        <title>The map-based sequence of the rice genome.</title>
        <authorList>
            <consortium name="International rice genome sequencing project (IRGSP)"/>
            <person name="Matsumoto T."/>
            <person name="Wu J."/>
            <person name="Kanamori H."/>
            <person name="Katayose Y."/>
            <person name="Fujisawa M."/>
            <person name="Namiki N."/>
            <person name="Mizuno H."/>
            <person name="Yamamoto K."/>
            <person name="Antonio B.A."/>
            <person name="Baba T."/>
            <person name="Sakata K."/>
            <person name="Nagamura Y."/>
            <person name="Aoki H."/>
            <person name="Arikawa K."/>
            <person name="Arita K."/>
            <person name="Bito T."/>
            <person name="Chiden Y."/>
            <person name="Fujitsuka N."/>
            <person name="Fukunaka R."/>
            <person name="Hamada M."/>
            <person name="Harada C."/>
            <person name="Hayashi A."/>
            <person name="Hijishita S."/>
            <person name="Honda M."/>
            <person name="Hosokawa S."/>
            <person name="Ichikawa Y."/>
            <person name="Idonuma A."/>
            <person name="Iijima M."/>
            <person name="Ikeda M."/>
            <person name="Ikeno M."/>
            <person name="Ito K."/>
            <person name="Ito S."/>
            <person name="Ito T."/>
            <person name="Ito Y."/>
            <person name="Ito Y."/>
            <person name="Iwabuchi A."/>
            <person name="Kamiya K."/>
            <person name="Karasawa W."/>
            <person name="Kurita K."/>
            <person name="Katagiri S."/>
            <person name="Kikuta A."/>
            <person name="Kobayashi H."/>
            <person name="Kobayashi N."/>
            <person name="Machita K."/>
            <person name="Maehara T."/>
            <person name="Masukawa M."/>
            <person name="Mizubayashi T."/>
            <person name="Mukai Y."/>
            <person name="Nagasaki H."/>
            <person name="Nagata Y."/>
            <person name="Naito S."/>
            <person name="Nakashima M."/>
            <person name="Nakama Y."/>
            <person name="Nakamichi Y."/>
            <person name="Nakamura M."/>
            <person name="Meguro A."/>
            <person name="Negishi M."/>
            <person name="Ohta I."/>
            <person name="Ohta T."/>
            <person name="Okamoto M."/>
            <person name="Ono N."/>
            <person name="Saji S."/>
            <person name="Sakaguchi M."/>
            <person name="Sakai K."/>
            <person name="Shibata M."/>
            <person name="Shimokawa T."/>
            <person name="Song J."/>
            <person name="Takazaki Y."/>
            <person name="Terasawa K."/>
            <person name="Tsugane M."/>
            <person name="Tsuji K."/>
            <person name="Ueda S."/>
            <person name="Waki K."/>
            <person name="Yamagata H."/>
            <person name="Yamamoto M."/>
            <person name="Yamamoto S."/>
            <person name="Yamane H."/>
            <person name="Yoshiki S."/>
            <person name="Yoshihara R."/>
            <person name="Yukawa K."/>
            <person name="Zhong H."/>
            <person name="Yano M."/>
            <person name="Yuan Q."/>
            <person name="Ouyang S."/>
            <person name="Liu J."/>
            <person name="Jones K.M."/>
            <person name="Gansberger K."/>
            <person name="Moffat K."/>
            <person name="Hill J."/>
            <person name="Bera J."/>
            <person name="Fadrosh D."/>
            <person name="Jin S."/>
            <person name="Johri S."/>
            <person name="Kim M."/>
            <person name="Overton L."/>
            <person name="Reardon M."/>
            <person name="Tsitrin T."/>
            <person name="Vuong H."/>
            <person name="Weaver B."/>
            <person name="Ciecko A."/>
            <person name="Tallon L."/>
            <person name="Jackson J."/>
            <person name="Pai G."/>
            <person name="Aken S.V."/>
            <person name="Utterback T."/>
            <person name="Reidmuller S."/>
            <person name="Feldblyum T."/>
            <person name="Hsiao J."/>
            <person name="Zismann V."/>
            <person name="Iobst S."/>
            <person name="de Vazeille A.R."/>
            <person name="Buell C.R."/>
            <person name="Ying K."/>
            <person name="Li Y."/>
            <person name="Lu T."/>
            <person name="Huang Y."/>
            <person name="Zhao Q."/>
            <person name="Feng Q."/>
            <person name="Zhang L."/>
            <person name="Zhu J."/>
            <person name="Weng Q."/>
            <person name="Mu J."/>
            <person name="Lu Y."/>
            <person name="Fan D."/>
            <person name="Liu Y."/>
            <person name="Guan J."/>
            <person name="Zhang Y."/>
            <person name="Yu S."/>
            <person name="Liu X."/>
            <person name="Zhang Y."/>
            <person name="Hong G."/>
            <person name="Han B."/>
            <person name="Choisne N."/>
            <person name="Demange N."/>
            <person name="Orjeda G."/>
            <person name="Samain S."/>
            <person name="Cattolico L."/>
            <person name="Pelletier E."/>
            <person name="Couloux A."/>
            <person name="Segurens B."/>
            <person name="Wincker P."/>
            <person name="D'Hont A."/>
            <person name="Scarpelli C."/>
            <person name="Weissenbach J."/>
            <person name="Salanoubat M."/>
            <person name="Quetier F."/>
            <person name="Yu Y."/>
            <person name="Kim H.R."/>
            <person name="Rambo T."/>
            <person name="Currie J."/>
            <person name="Collura K."/>
            <person name="Luo M."/>
            <person name="Yang T."/>
            <person name="Ammiraju J.S.S."/>
            <person name="Engler F."/>
            <person name="Soderlund C."/>
            <person name="Wing R.A."/>
            <person name="Palmer L.E."/>
            <person name="de la Bastide M."/>
            <person name="Spiegel L."/>
            <person name="Nascimento L."/>
            <person name="Zutavern T."/>
            <person name="O'Shaughnessy A."/>
            <person name="Dike S."/>
            <person name="Dedhia N."/>
            <person name="Preston R."/>
            <person name="Balija V."/>
            <person name="McCombie W.R."/>
            <person name="Chow T."/>
            <person name="Chen H."/>
            <person name="Chung M."/>
            <person name="Chen C."/>
            <person name="Shaw J."/>
            <person name="Wu H."/>
            <person name="Hsiao K."/>
            <person name="Chao Y."/>
            <person name="Chu M."/>
            <person name="Cheng C."/>
            <person name="Hour A."/>
            <person name="Lee P."/>
            <person name="Lin S."/>
            <person name="Lin Y."/>
            <person name="Liou J."/>
            <person name="Liu S."/>
            <person name="Hsing Y."/>
            <person name="Raghuvanshi S."/>
            <person name="Mohanty A."/>
            <person name="Bharti A.K."/>
            <person name="Gaur A."/>
            <person name="Gupta V."/>
            <person name="Kumar D."/>
            <person name="Ravi V."/>
            <person name="Vij S."/>
            <person name="Kapur A."/>
            <person name="Khurana P."/>
            <person name="Khurana P."/>
            <person name="Khurana J.P."/>
            <person name="Tyagi A.K."/>
            <person name="Gaikwad K."/>
            <person name="Singh A."/>
            <person name="Dalal V."/>
            <person name="Srivastava S."/>
            <person name="Dixit A."/>
            <person name="Pal A.K."/>
            <person name="Ghazi I.A."/>
            <person name="Yadav M."/>
            <person name="Pandit A."/>
            <person name="Bhargava A."/>
            <person name="Sureshbabu K."/>
            <person name="Batra K."/>
            <person name="Sharma T.R."/>
            <person name="Mohapatra T."/>
            <person name="Singh N.K."/>
            <person name="Messing J."/>
            <person name="Nelson A.B."/>
            <person name="Fuks G."/>
            <person name="Kavchok S."/>
            <person name="Keizer G."/>
            <person name="Linton E."/>
            <person name="Llaca V."/>
            <person name="Song R."/>
            <person name="Tanyolac B."/>
            <person name="Young S."/>
            <person name="Ho-Il K."/>
            <person name="Hahn J.H."/>
            <person name="Sangsakoo G."/>
            <person name="Vanavichit A."/>
            <person name="de Mattos Luiz.A.T."/>
            <person name="Zimmer P.D."/>
            <person name="Malone G."/>
            <person name="Dellagostin O."/>
            <person name="de Oliveira A.C."/>
            <person name="Bevan M."/>
            <person name="Bancroft I."/>
            <person name="Minx P."/>
            <person name="Cordum H."/>
            <person name="Wilson R."/>
            <person name="Cheng Z."/>
            <person name="Jin W."/>
            <person name="Jiang J."/>
            <person name="Leong S.A."/>
            <person name="Iwama H."/>
            <person name="Gojobori T."/>
            <person name="Itoh T."/>
            <person name="Niimura Y."/>
            <person name="Fujii Y."/>
            <person name="Habara T."/>
            <person name="Sakai H."/>
            <person name="Sato Y."/>
            <person name="Wilson G."/>
            <person name="Kumar K."/>
            <person name="McCouch S."/>
            <person name="Juretic N."/>
            <person name="Hoen D."/>
            <person name="Wright S."/>
            <person name="Bruskiewich R."/>
            <person name="Bureau T."/>
            <person name="Miyao A."/>
            <person name="Hirochika H."/>
            <person name="Nishikawa T."/>
            <person name="Kadowaki K."/>
            <person name="Sugiura M."/>
            <person name="Burr B."/>
            <person name="Sasaki T."/>
        </authorList>
    </citation>
    <scope>NUCLEOTIDE SEQUENCE [LARGE SCALE GENOMIC DNA]</scope>
    <source>
        <strain evidence="4">cv. Nipponbare</strain>
    </source>
</reference>
<evidence type="ECO:0000313" key="4">
    <source>
        <dbReference type="Proteomes" id="UP000000763"/>
    </source>
</evidence>
<accession>Q7XIK3</accession>
<dbReference type="Proteomes" id="UP000000763">
    <property type="component" value="Chromosome 7"/>
</dbReference>
<feature type="compositionally biased region" description="Basic and acidic residues" evidence="1">
    <location>
        <begin position="1"/>
        <end position="28"/>
    </location>
</feature>
<reference evidence="2" key="2">
    <citation type="submission" date="2001-07" db="EMBL/GenBank/DDBJ databases">
        <title>Oryza sativa nipponbare(GA3) genomic DNA, chromosome 7, BAC clone:OJ1773_H01.</title>
        <authorList>
            <person name="Sasaki T."/>
            <person name="Matsumoto T."/>
            <person name="Yamamoto K."/>
        </authorList>
    </citation>
    <scope>NUCLEOTIDE SEQUENCE</scope>
</reference>
<dbReference type="EMBL" id="AP003932">
    <property type="protein sequence ID" value="BAC79663.1"/>
    <property type="molecule type" value="Genomic_DNA"/>
</dbReference>
<reference evidence="3" key="1">
    <citation type="submission" date="2001-05" db="EMBL/GenBank/DDBJ databases">
        <title>Oryza sativa nipponbare(GA3) genomic DNA, chromosome 7, BAC clone:OJ1112_E08.</title>
        <authorList>
            <person name="Sasaki T."/>
            <person name="Matsumoto T."/>
            <person name="Yamamoto K."/>
        </authorList>
    </citation>
    <scope>NUCLEOTIDE SEQUENCE</scope>
</reference>
<protein>
    <submittedName>
        <fullName evidence="2">Uncharacterized protein</fullName>
    </submittedName>
</protein>
<sequence length="53" mass="5801">MTKGVFEEKGIEEIGEIRKTSKEREAHENGQVGNGTAAGFLLSPSPPASRFRR</sequence>
<organism evidence="2 4">
    <name type="scientific">Oryza sativa subsp. japonica</name>
    <name type="common">Rice</name>
    <dbReference type="NCBI Taxonomy" id="39947"/>
    <lineage>
        <taxon>Eukaryota</taxon>
        <taxon>Viridiplantae</taxon>
        <taxon>Streptophyta</taxon>
        <taxon>Embryophyta</taxon>
        <taxon>Tracheophyta</taxon>
        <taxon>Spermatophyta</taxon>
        <taxon>Magnoliopsida</taxon>
        <taxon>Liliopsida</taxon>
        <taxon>Poales</taxon>
        <taxon>Poaceae</taxon>
        <taxon>BOP clade</taxon>
        <taxon>Oryzoideae</taxon>
        <taxon>Oryzeae</taxon>
        <taxon>Oryzinae</taxon>
        <taxon>Oryza</taxon>
        <taxon>Oryza sativa</taxon>
    </lineage>
</organism>
<feature type="region of interest" description="Disordered" evidence="1">
    <location>
        <begin position="1"/>
        <end position="53"/>
    </location>
</feature>
<dbReference type="EMBL" id="AP003705">
    <property type="protein sequence ID" value="BAD30111.1"/>
    <property type="molecule type" value="Genomic_DNA"/>
</dbReference>
<dbReference type="AlphaFoldDB" id="Q7XIK3"/>
<reference evidence="4" key="4">
    <citation type="journal article" date="2008" name="Nucleic Acids Res.">
        <title>The rice annotation project database (RAP-DB): 2008 update.</title>
        <authorList>
            <consortium name="The rice annotation project (RAP)"/>
        </authorList>
    </citation>
    <scope>GENOME REANNOTATION</scope>
    <source>
        <strain evidence="4">cv. Nipponbare</strain>
    </source>
</reference>
<evidence type="ECO:0000313" key="3">
    <source>
        <dbReference type="EMBL" id="BAD30111.1"/>
    </source>
</evidence>